<proteinExistence type="inferred from homology"/>
<comment type="similarity">
    <text evidence="2">Belongs to the cytochrome P450 family.</text>
</comment>
<reference evidence="9 10" key="1">
    <citation type="submission" date="2014-09" db="EMBL/GenBank/DDBJ databases">
        <authorList>
            <person name="Urmite Genomes Urmite Genomes"/>
        </authorList>
    </citation>
    <scope>NUCLEOTIDE SEQUENCE [LARGE SCALE GENOMIC DNA]</scope>
    <source>
        <strain evidence="9 10">ES2</strain>
    </source>
</reference>
<dbReference type="SUPFAM" id="SSF48264">
    <property type="entry name" value="Cytochrome P450"/>
    <property type="match status" value="1"/>
</dbReference>
<evidence type="ECO:0000313" key="10">
    <source>
        <dbReference type="Proteomes" id="UP000043699"/>
    </source>
</evidence>
<dbReference type="CDD" id="cd11067">
    <property type="entry name" value="CYP152"/>
    <property type="match status" value="1"/>
</dbReference>
<dbReference type="PRINTS" id="PR00463">
    <property type="entry name" value="EP450I"/>
</dbReference>
<feature type="binding site" description="axial binding residue" evidence="8">
    <location>
        <position position="365"/>
    </location>
    <ligand>
        <name>heme</name>
        <dbReference type="ChEBI" id="CHEBI:30413"/>
    </ligand>
    <ligandPart>
        <name>Fe</name>
        <dbReference type="ChEBI" id="CHEBI:18248"/>
    </ligandPart>
</feature>
<dbReference type="GO" id="GO:0005506">
    <property type="term" value="F:iron ion binding"/>
    <property type="evidence" value="ECO:0007669"/>
    <property type="project" value="InterPro"/>
</dbReference>
<dbReference type="GO" id="GO:0016125">
    <property type="term" value="P:sterol metabolic process"/>
    <property type="evidence" value="ECO:0007669"/>
    <property type="project" value="TreeGrafter"/>
</dbReference>
<evidence type="ECO:0000313" key="9">
    <source>
        <dbReference type="EMBL" id="CEG24270.1"/>
    </source>
</evidence>
<protein>
    <submittedName>
        <fullName evidence="9">Fatty-acid peroxygenase</fullName>
    </submittedName>
</protein>
<gene>
    <name evidence="9" type="primary">cypC</name>
    <name evidence="9" type="ORF">BN1080_03292</name>
</gene>
<sequence>MKVKTPIPRAKELDSTLSLINEGFNFMSSRRKELGSDIFETRLMGQKAVCISGEEAASLFYDNQYFKRKGAMPKPLKKTLLGEGGIHGRDGEEHHHLKRMFLSMMTPERLEDIKRMAIEELDAKASQWETMDTVVLMEEVQEILTRAICHWAGLPLKESEVKQRTEELVAMVDSFNGSIARFKRAAAARQSQEAWLKDIIQDIRSGVFNPPPYTAAYIVANHRGTDGKFLDLHTAAVDLNNSYRPMLATSFLIAFGALAIHQYPETKMKLQKDENNYSHMFAQEVRRYYPFTPAMAAKVKKDFVWHGYHFKKNMMVVLDIFGTNRHPDSWNRPDEFIPERFENWKGSPFSFVQQGGGDHYVGHRCAGEWMTVMVMQAFFKYFTENISYTVPPQDLSYDMTRMPSMPKSRFIISNVQKLKETPDNILYREHGQSIVRASYSH</sequence>
<evidence type="ECO:0000256" key="7">
    <source>
        <dbReference type="ARBA" id="ARBA00023033"/>
    </source>
</evidence>
<dbReference type="InterPro" id="IPR036396">
    <property type="entry name" value="Cyt_P450_sf"/>
</dbReference>
<dbReference type="AlphaFoldDB" id="A0A098ER47"/>
<dbReference type="EMBL" id="CCXS01000001">
    <property type="protein sequence ID" value="CEG24270.1"/>
    <property type="molecule type" value="Genomic_DNA"/>
</dbReference>
<organism evidence="9 10">
    <name type="scientific">Planococcus massiliensis</name>
    <dbReference type="NCBI Taxonomy" id="1499687"/>
    <lineage>
        <taxon>Bacteria</taxon>
        <taxon>Bacillati</taxon>
        <taxon>Bacillota</taxon>
        <taxon>Bacilli</taxon>
        <taxon>Bacillales</taxon>
        <taxon>Caryophanaceae</taxon>
        <taxon>Planococcus</taxon>
    </lineage>
</organism>
<accession>A0A098ER47</accession>
<evidence type="ECO:0000256" key="2">
    <source>
        <dbReference type="ARBA" id="ARBA00010617"/>
    </source>
</evidence>
<dbReference type="InterPro" id="IPR002401">
    <property type="entry name" value="Cyt_P450_E_grp-I"/>
</dbReference>
<keyword evidence="3 8" id="KW-0349">Heme</keyword>
<dbReference type="STRING" id="1499687.BN1080_03292"/>
<dbReference type="GO" id="GO:0004497">
    <property type="term" value="F:monooxygenase activity"/>
    <property type="evidence" value="ECO:0007669"/>
    <property type="project" value="UniProtKB-KW"/>
</dbReference>
<keyword evidence="10" id="KW-1185">Reference proteome</keyword>
<keyword evidence="5" id="KW-0560">Oxidoreductase</keyword>
<dbReference type="PANTHER" id="PTHR24286">
    <property type="entry name" value="CYTOCHROME P450 26"/>
    <property type="match status" value="1"/>
</dbReference>
<dbReference type="Proteomes" id="UP000043699">
    <property type="component" value="Unassembled WGS sequence"/>
</dbReference>
<comment type="cofactor">
    <cofactor evidence="1 8">
        <name>heme</name>
        <dbReference type="ChEBI" id="CHEBI:30413"/>
    </cofactor>
</comment>
<dbReference type="InterPro" id="IPR001128">
    <property type="entry name" value="Cyt_P450"/>
</dbReference>
<evidence type="ECO:0000256" key="5">
    <source>
        <dbReference type="ARBA" id="ARBA00023002"/>
    </source>
</evidence>
<dbReference type="GO" id="GO:0016705">
    <property type="term" value="F:oxidoreductase activity, acting on paired donors, with incorporation or reduction of molecular oxygen"/>
    <property type="evidence" value="ECO:0007669"/>
    <property type="project" value="InterPro"/>
</dbReference>
<evidence type="ECO:0000256" key="3">
    <source>
        <dbReference type="ARBA" id="ARBA00022617"/>
    </source>
</evidence>
<keyword evidence="6 8" id="KW-0408">Iron</keyword>
<evidence type="ECO:0000256" key="1">
    <source>
        <dbReference type="ARBA" id="ARBA00001971"/>
    </source>
</evidence>
<evidence type="ECO:0000256" key="6">
    <source>
        <dbReference type="ARBA" id="ARBA00023004"/>
    </source>
</evidence>
<dbReference type="GO" id="GO:0020037">
    <property type="term" value="F:heme binding"/>
    <property type="evidence" value="ECO:0007669"/>
    <property type="project" value="InterPro"/>
</dbReference>
<dbReference type="OrthoDB" id="9764248at2"/>
<evidence type="ECO:0000256" key="8">
    <source>
        <dbReference type="PIRSR" id="PIRSR602401-1"/>
    </source>
</evidence>
<dbReference type="PANTHER" id="PTHR24286:SF24">
    <property type="entry name" value="LANOSTEROL 14-ALPHA DEMETHYLASE"/>
    <property type="match status" value="1"/>
</dbReference>
<keyword evidence="7" id="KW-0503">Monooxygenase</keyword>
<evidence type="ECO:0000256" key="4">
    <source>
        <dbReference type="ARBA" id="ARBA00022723"/>
    </source>
</evidence>
<dbReference type="Pfam" id="PF00067">
    <property type="entry name" value="p450"/>
    <property type="match status" value="1"/>
</dbReference>
<name>A0A098ER47_9BACL</name>
<dbReference type="RefSeq" id="WP_052653719.1">
    <property type="nucleotide sequence ID" value="NZ_CCXS01000001.1"/>
</dbReference>
<keyword evidence="4 8" id="KW-0479">Metal-binding</keyword>
<dbReference type="Gene3D" id="1.10.630.10">
    <property type="entry name" value="Cytochrome P450"/>
    <property type="match status" value="1"/>
</dbReference>